<reference evidence="7 8" key="1">
    <citation type="submission" date="2021-01" db="EMBL/GenBank/DDBJ databases">
        <title>WGS of actinomycetes isolated from Thailand.</title>
        <authorList>
            <person name="Thawai C."/>
        </authorList>
    </citation>
    <scope>NUCLEOTIDE SEQUENCE [LARGE SCALE GENOMIC DNA]</scope>
    <source>
        <strain evidence="7 8">CH5-8</strain>
    </source>
</reference>
<feature type="region of interest" description="Disordered" evidence="4">
    <location>
        <begin position="579"/>
        <end position="598"/>
    </location>
</feature>
<dbReference type="SUPFAM" id="SSF53474">
    <property type="entry name" value="alpha/beta-Hydrolases"/>
    <property type="match status" value="1"/>
</dbReference>
<feature type="compositionally biased region" description="Low complexity" evidence="4">
    <location>
        <begin position="587"/>
        <end position="596"/>
    </location>
</feature>
<dbReference type="SMART" id="SM00824">
    <property type="entry name" value="PKS_TE"/>
    <property type="match status" value="1"/>
</dbReference>
<dbReference type="Gene3D" id="3.40.50.12780">
    <property type="entry name" value="N-terminal domain of ligase-like"/>
    <property type="match status" value="1"/>
</dbReference>
<dbReference type="InterPro" id="IPR020845">
    <property type="entry name" value="AMP-binding_CS"/>
</dbReference>
<comment type="cofactor">
    <cofactor evidence="1">
        <name>pantetheine 4'-phosphate</name>
        <dbReference type="ChEBI" id="CHEBI:47942"/>
    </cofactor>
</comment>
<dbReference type="InterPro" id="IPR020806">
    <property type="entry name" value="PKS_PP-bd"/>
</dbReference>
<dbReference type="InterPro" id="IPR020802">
    <property type="entry name" value="TesA-like"/>
</dbReference>
<evidence type="ECO:0000313" key="7">
    <source>
        <dbReference type="EMBL" id="MBL1108827.1"/>
    </source>
</evidence>
<evidence type="ECO:0000313" key="8">
    <source>
        <dbReference type="Proteomes" id="UP000621386"/>
    </source>
</evidence>
<dbReference type="Pfam" id="PF00501">
    <property type="entry name" value="AMP-binding"/>
    <property type="match status" value="2"/>
</dbReference>
<dbReference type="PANTHER" id="PTHR45527">
    <property type="entry name" value="NONRIBOSOMAL PEPTIDE SYNTHETASE"/>
    <property type="match status" value="1"/>
</dbReference>
<dbReference type="CDD" id="cd05930">
    <property type="entry name" value="A_NRPS"/>
    <property type="match status" value="1"/>
</dbReference>
<dbReference type="Pfam" id="PF13193">
    <property type="entry name" value="AMP-binding_C"/>
    <property type="match status" value="1"/>
</dbReference>
<feature type="compositionally biased region" description="Gly residues" evidence="4">
    <location>
        <begin position="668"/>
        <end position="688"/>
    </location>
</feature>
<keyword evidence="2" id="KW-0596">Phosphopantetheine</keyword>
<dbReference type="SUPFAM" id="SSF52777">
    <property type="entry name" value="CoA-dependent acyltransferases"/>
    <property type="match status" value="2"/>
</dbReference>
<dbReference type="InterPro" id="IPR001736">
    <property type="entry name" value="PLipase_D/transphosphatidylase"/>
</dbReference>
<dbReference type="Gene3D" id="3.30.559.10">
    <property type="entry name" value="Chloramphenicol acetyltransferase-like domain"/>
    <property type="match status" value="1"/>
</dbReference>
<name>A0ABS1P8X5_9ACTN</name>
<evidence type="ECO:0000256" key="1">
    <source>
        <dbReference type="ARBA" id="ARBA00001957"/>
    </source>
</evidence>
<dbReference type="Gene3D" id="1.10.1200.10">
    <property type="entry name" value="ACP-like"/>
    <property type="match status" value="1"/>
</dbReference>
<dbReference type="Pfam" id="PF00668">
    <property type="entry name" value="Condensation"/>
    <property type="match status" value="1"/>
</dbReference>
<dbReference type="Pfam" id="PF00550">
    <property type="entry name" value="PP-binding"/>
    <property type="match status" value="1"/>
</dbReference>
<dbReference type="Gene3D" id="3.30.559.30">
    <property type="entry name" value="Nonribosomal peptide synthetase, condensation domain"/>
    <property type="match status" value="1"/>
</dbReference>
<proteinExistence type="predicted"/>
<evidence type="ECO:0000256" key="4">
    <source>
        <dbReference type="SAM" id="MobiDB-lite"/>
    </source>
</evidence>
<dbReference type="SMART" id="SM00823">
    <property type="entry name" value="PKS_PP"/>
    <property type="match status" value="1"/>
</dbReference>
<dbReference type="Gene3D" id="3.40.50.1820">
    <property type="entry name" value="alpha/beta hydrolase"/>
    <property type="match status" value="1"/>
</dbReference>
<feature type="region of interest" description="Disordered" evidence="4">
    <location>
        <begin position="1273"/>
        <end position="1292"/>
    </location>
</feature>
<dbReference type="InterPro" id="IPR023213">
    <property type="entry name" value="CAT-like_dom_sf"/>
</dbReference>
<dbReference type="InterPro" id="IPR045851">
    <property type="entry name" value="AMP-bd_C_sf"/>
</dbReference>
<dbReference type="Proteomes" id="UP000621386">
    <property type="component" value="Unassembled WGS sequence"/>
</dbReference>
<evidence type="ECO:0000256" key="2">
    <source>
        <dbReference type="ARBA" id="ARBA00022450"/>
    </source>
</evidence>
<dbReference type="PROSITE" id="PS00455">
    <property type="entry name" value="AMP_BINDING"/>
    <property type="match status" value="1"/>
</dbReference>
<feature type="region of interest" description="Disordered" evidence="4">
    <location>
        <begin position="1116"/>
        <end position="1143"/>
    </location>
</feature>
<feature type="compositionally biased region" description="Basic and acidic residues" evidence="4">
    <location>
        <begin position="641"/>
        <end position="667"/>
    </location>
</feature>
<dbReference type="InterPro" id="IPR042099">
    <property type="entry name" value="ANL_N_sf"/>
</dbReference>
<dbReference type="Gene3D" id="3.30.300.30">
    <property type="match status" value="1"/>
</dbReference>
<dbReference type="InterPro" id="IPR001031">
    <property type="entry name" value="Thioesterase"/>
</dbReference>
<comment type="caution">
    <text evidence="7">The sequence shown here is derived from an EMBL/GenBank/DDBJ whole genome shotgun (WGS) entry which is preliminary data.</text>
</comment>
<dbReference type="PROSITE" id="PS50075">
    <property type="entry name" value="CARRIER"/>
    <property type="match status" value="1"/>
</dbReference>
<feature type="domain" description="PLD phosphodiesterase" evidence="5">
    <location>
        <begin position="831"/>
        <end position="868"/>
    </location>
</feature>
<dbReference type="EMBL" id="JAERRH010000015">
    <property type="protein sequence ID" value="MBL1108827.1"/>
    <property type="molecule type" value="Genomic_DNA"/>
</dbReference>
<dbReference type="InterPro" id="IPR025110">
    <property type="entry name" value="AMP-bd_C"/>
</dbReference>
<dbReference type="InterPro" id="IPR036736">
    <property type="entry name" value="ACP-like_sf"/>
</dbReference>
<dbReference type="InterPro" id="IPR009081">
    <property type="entry name" value="PP-bd_ACP"/>
</dbReference>
<dbReference type="Pfam" id="PF00975">
    <property type="entry name" value="Thioesterase"/>
    <property type="match status" value="1"/>
</dbReference>
<feature type="region of interest" description="Disordered" evidence="4">
    <location>
        <begin position="638"/>
        <end position="697"/>
    </location>
</feature>
<dbReference type="InterPro" id="IPR001242">
    <property type="entry name" value="Condensation_dom"/>
</dbReference>
<accession>A0ABS1P8X5</accession>
<evidence type="ECO:0000259" key="6">
    <source>
        <dbReference type="PROSITE" id="PS50075"/>
    </source>
</evidence>
<dbReference type="Gene3D" id="3.40.50.980">
    <property type="match status" value="2"/>
</dbReference>
<evidence type="ECO:0000259" key="5">
    <source>
        <dbReference type="PROSITE" id="PS50035"/>
    </source>
</evidence>
<keyword evidence="8" id="KW-1185">Reference proteome</keyword>
<dbReference type="InterPro" id="IPR000873">
    <property type="entry name" value="AMP-dep_synth/lig_dom"/>
</dbReference>
<evidence type="ECO:0000256" key="3">
    <source>
        <dbReference type="ARBA" id="ARBA00022553"/>
    </source>
</evidence>
<protein>
    <submittedName>
        <fullName evidence="7">AMP-binding protein</fullName>
    </submittedName>
</protein>
<feature type="compositionally biased region" description="Low complexity" evidence="4">
    <location>
        <begin position="1119"/>
        <end position="1133"/>
    </location>
</feature>
<dbReference type="InterPro" id="IPR029058">
    <property type="entry name" value="AB_hydrolase_fold"/>
</dbReference>
<dbReference type="RefSeq" id="WP_201824200.1">
    <property type="nucleotide sequence ID" value="NZ_JAERRH010000015.1"/>
</dbReference>
<feature type="domain" description="Carrier" evidence="6">
    <location>
        <begin position="1030"/>
        <end position="1116"/>
    </location>
</feature>
<gene>
    <name evidence="7" type="ORF">JK361_30305</name>
</gene>
<organism evidence="7 8">
    <name type="scientific">Streptomyces musisoli</name>
    <dbReference type="NCBI Taxonomy" id="2802280"/>
    <lineage>
        <taxon>Bacteria</taxon>
        <taxon>Bacillati</taxon>
        <taxon>Actinomycetota</taxon>
        <taxon>Actinomycetes</taxon>
        <taxon>Kitasatosporales</taxon>
        <taxon>Streptomycetaceae</taxon>
        <taxon>Streptomyces</taxon>
    </lineage>
</organism>
<dbReference type="SUPFAM" id="SSF56801">
    <property type="entry name" value="Acetyl-CoA synthetase-like"/>
    <property type="match status" value="1"/>
</dbReference>
<sequence length="1391" mass="147291">MTTRTRREGYESQGGPVEGYRLSYQQQRLWRLAELHASPGWAQLLLAVDGDLDGDRLAAALRETANRHEILRAACRRVPGVRTALLVVQDTDPQRPQWSVEDLHHLDEAAQERRIDEEARALRNLPYGAPGDPVLRAILFALGPRRHSLLLATTPLTADGRTLRLLAGELAARYADRPPTEEVLQYSQFTEWQHQEFGAPPPLTATHGTAARRPAMPLRRHPGTGVPDRGTVTASLPDGLTAAVHAYARRRRVRPGAVLLACWQTLLSRIGGEDDVTVATLFSGRDFEETTNCLGPFAQWTDVTARLAPVPVLDALAARAERALTEAEEHVPDSPAPALPAPAGHGIGFVCDETTGPVPAAGGPGHGATFRVLWDDVETERHALRLTCALGDRQATTTWHYDAEQFHGTYVRVLAGQYATLLAGLLAAPAAPVHEARLEPAAAPRRTPPRAPSAGQVLHGLVEGQARRTPDALAVVAGNERLTFRELEARADRWSRVLRARGVGLETPVAVSAAHSASLVVALLAVLKAGGTYVPLDPELPALRATELLERGGCRLLLTDRPPRPPAAERVEYVDLRALPAEDTDPAAEPAPTGEPGPDHLAYIMFTSGSTGEPKGVMLPHRAVCDYLMWSARAYTDGGEGDGRGRVRRSGDGDAEAGVRGDGDGGGRGRSGRHGGGPGRAGDGGGRGGRGRDGGDVTGGALAHSSIGFDLTVTSLFLPLITGRPVHLDPACRDALVLSSDLADRSGLDVLKLTPSHLKVVNHGLAEEDFAGTATSLVVGGEALDAEAVAAWRTHAPDTRVFNEYGPTETAVGVCVHEVGPADVSGPVPIGRPMDHAEVLVLDDSLEPAPVGVPGEIYIGGTSLARGYLGAPDLTAERFVPHPFGPEPGSRLYRTGDLACVGPDGLIRYLGRVDDQLKVNGIRVEPEEVRSVLVRHPGVRDAAVALVSDEARGDHLAACVVTGPAGPVPDLRDFAAERLPAPLVPRTFAEVAALPLTPNGKVDPVAVRAALTGADGTGPDLPAPGRTGTAPGDPVEAAVARVFGELLGTGPVGAEDDFFALGGHSLLAVRLIARLNAEFGTALQVPVLFSEPEPEQGGSGRAATVRHLARLLKEGGATRPGAADDAVRGAARPDAAEDAARGAARSGAAEDVVALRPRGEGVPLFCVHPAGGEVTGFRHLAAGTELQRPLYALRSPSAALDEQGQEEAAHYTVEALAARYLAAVRTVAPTGPYLLLGWSMGGLVAFEMARLLEQQGERPGMLFLVESYPADRLSERDDSEDQEEPGLYGGPHEAATAAERLHLELRRRTNRAHLRAARAYRPAPYAGPVTLVQADKQDPDLLAAATHAWTSVCAPGQLTRHVLEGDHLTLFEPPYVTELAHLITRTTHEQR</sequence>
<keyword evidence="3" id="KW-0597">Phosphoprotein</keyword>
<dbReference type="SUPFAM" id="SSF47336">
    <property type="entry name" value="ACP-like"/>
    <property type="match status" value="1"/>
</dbReference>
<dbReference type="InterPro" id="IPR006162">
    <property type="entry name" value="Ppantetheine_attach_site"/>
</dbReference>
<dbReference type="PROSITE" id="PS50035">
    <property type="entry name" value="PLD"/>
    <property type="match status" value="1"/>
</dbReference>
<dbReference type="PANTHER" id="PTHR45527:SF1">
    <property type="entry name" value="FATTY ACID SYNTHASE"/>
    <property type="match status" value="1"/>
</dbReference>
<dbReference type="PROSITE" id="PS00012">
    <property type="entry name" value="PHOSPHOPANTETHEINE"/>
    <property type="match status" value="1"/>
</dbReference>